<keyword evidence="2" id="KW-0378">Hydrolase</keyword>
<sequence length="400" mass="44194">MFAVFDLETTGFSARDRVIEIAIAHLDAEGNLTDQWETLLNPRRDLGSQSIHGIRARDVRHAPTFAQVAGDVAAQLAGRIPVAHNANFDLRMLNQEYARLGVTIPHLNEYAICTMLWATHFLPGVKRSLTECCKAAGISNDRPHEAMSDVMATAQLLSFYLDNLPADFPLEQRHHEVSRWPWPTFAPSNRTLRRSDESEPGQFLDRLDPRSPHAPGPEQAQTYLSALGQALVDLHISATEADQLVALAQRLRIGQAEAADLHLRYLRALQAAAMRPGPISKTQREELRHVAAMLALPQQVVDAEMDSVAEAEPTEQIVPYRLRRGNIVVLTGSFAETKEHWAQRCRQAGLVVAGNVTKKTRLVVAADPDTLSGKARTARGYGIPVISAQTIDVVLSRMEP</sequence>
<dbReference type="Gene3D" id="3.30.420.10">
    <property type="entry name" value="Ribonuclease H-like superfamily/Ribonuclease H"/>
    <property type="match status" value="1"/>
</dbReference>
<evidence type="ECO:0000256" key="4">
    <source>
        <dbReference type="SAM" id="MobiDB-lite"/>
    </source>
</evidence>
<evidence type="ECO:0000256" key="1">
    <source>
        <dbReference type="ARBA" id="ARBA00022722"/>
    </source>
</evidence>
<dbReference type="GO" id="GO:0008408">
    <property type="term" value="F:3'-5' exonuclease activity"/>
    <property type="evidence" value="ECO:0007669"/>
    <property type="project" value="TreeGrafter"/>
</dbReference>
<keyword evidence="7" id="KW-1185">Reference proteome</keyword>
<dbReference type="EMBL" id="CP070496">
    <property type="protein sequence ID" value="QSB04923.1"/>
    <property type="molecule type" value="Genomic_DNA"/>
</dbReference>
<dbReference type="Proteomes" id="UP000662939">
    <property type="component" value="Chromosome"/>
</dbReference>
<dbReference type="RefSeq" id="WP_213170924.1">
    <property type="nucleotide sequence ID" value="NZ_CP070496.1"/>
</dbReference>
<organism evidence="6 7">
    <name type="scientific">Natronoglycomyces albus</name>
    <dbReference type="NCBI Taxonomy" id="2811108"/>
    <lineage>
        <taxon>Bacteria</taxon>
        <taxon>Bacillati</taxon>
        <taxon>Actinomycetota</taxon>
        <taxon>Actinomycetes</taxon>
        <taxon>Glycomycetales</taxon>
        <taxon>Glycomycetaceae</taxon>
        <taxon>Natronoglycomyces</taxon>
    </lineage>
</organism>
<keyword evidence="1" id="KW-0540">Nuclease</keyword>
<proteinExistence type="predicted"/>
<dbReference type="Gene3D" id="3.40.50.10190">
    <property type="entry name" value="BRCT domain"/>
    <property type="match status" value="1"/>
</dbReference>
<dbReference type="AlphaFoldDB" id="A0A895XN19"/>
<dbReference type="InterPro" id="IPR012337">
    <property type="entry name" value="RNaseH-like_sf"/>
</dbReference>
<evidence type="ECO:0000259" key="5">
    <source>
        <dbReference type="SMART" id="SM00479"/>
    </source>
</evidence>
<dbReference type="SMART" id="SM00479">
    <property type="entry name" value="EXOIII"/>
    <property type="match status" value="1"/>
</dbReference>
<protein>
    <recommendedName>
        <fullName evidence="5">Exonuclease domain-containing protein</fullName>
    </recommendedName>
</protein>
<name>A0A895XN19_9ACTN</name>
<dbReference type="GO" id="GO:0003676">
    <property type="term" value="F:nucleic acid binding"/>
    <property type="evidence" value="ECO:0007669"/>
    <property type="project" value="InterPro"/>
</dbReference>
<gene>
    <name evidence="6" type="ORF">JQS30_14325</name>
</gene>
<dbReference type="SUPFAM" id="SSF52113">
    <property type="entry name" value="BRCT domain"/>
    <property type="match status" value="1"/>
</dbReference>
<dbReference type="InterPro" id="IPR036420">
    <property type="entry name" value="BRCT_dom_sf"/>
</dbReference>
<feature type="region of interest" description="Disordered" evidence="4">
    <location>
        <begin position="188"/>
        <end position="219"/>
    </location>
</feature>
<dbReference type="CDD" id="cd06127">
    <property type="entry name" value="DEDDh"/>
    <property type="match status" value="1"/>
</dbReference>
<dbReference type="Pfam" id="PF00929">
    <property type="entry name" value="RNase_T"/>
    <property type="match status" value="1"/>
</dbReference>
<feature type="domain" description="Exonuclease" evidence="5">
    <location>
        <begin position="1"/>
        <end position="166"/>
    </location>
</feature>
<dbReference type="GO" id="GO:0005829">
    <property type="term" value="C:cytosol"/>
    <property type="evidence" value="ECO:0007669"/>
    <property type="project" value="TreeGrafter"/>
</dbReference>
<keyword evidence="3" id="KW-0269">Exonuclease</keyword>
<dbReference type="PANTHER" id="PTHR30231:SF4">
    <property type="entry name" value="PROTEIN NEN2"/>
    <property type="match status" value="1"/>
</dbReference>
<accession>A0A895XN19</accession>
<reference evidence="6" key="1">
    <citation type="submission" date="2021-02" db="EMBL/GenBank/DDBJ databases">
        <title>Natronoglycomyces albus gen. nov., sp. nov, a haloalkaliphilic actinobacterium from a soda solonchak soil.</title>
        <authorList>
            <person name="Sorokin D.Y."/>
            <person name="Khijniak T.V."/>
            <person name="Zakharycheva A.P."/>
            <person name="Boueva O.V."/>
            <person name="Ariskina E.V."/>
            <person name="Hahnke R.L."/>
            <person name="Bunk B."/>
            <person name="Sproer C."/>
            <person name="Schumann P."/>
            <person name="Evtushenko L.I."/>
            <person name="Kublanov I.V."/>
        </authorList>
    </citation>
    <scope>NUCLEOTIDE SEQUENCE</scope>
    <source>
        <strain evidence="6">DSM 106290</strain>
    </source>
</reference>
<evidence type="ECO:0000313" key="7">
    <source>
        <dbReference type="Proteomes" id="UP000662939"/>
    </source>
</evidence>
<dbReference type="FunFam" id="3.30.420.10:FF:000045">
    <property type="entry name" value="3'-5' exonuclease DinG"/>
    <property type="match status" value="1"/>
</dbReference>
<dbReference type="SUPFAM" id="SSF53098">
    <property type="entry name" value="Ribonuclease H-like"/>
    <property type="match status" value="1"/>
</dbReference>
<dbReference type="InterPro" id="IPR036397">
    <property type="entry name" value="RNaseH_sf"/>
</dbReference>
<dbReference type="PANTHER" id="PTHR30231">
    <property type="entry name" value="DNA POLYMERASE III SUBUNIT EPSILON"/>
    <property type="match status" value="1"/>
</dbReference>
<dbReference type="KEGG" id="nav:JQS30_14325"/>
<dbReference type="InterPro" id="IPR013520">
    <property type="entry name" value="Ribonucl_H"/>
</dbReference>
<evidence type="ECO:0000313" key="6">
    <source>
        <dbReference type="EMBL" id="QSB04923.1"/>
    </source>
</evidence>
<evidence type="ECO:0000256" key="3">
    <source>
        <dbReference type="ARBA" id="ARBA00022839"/>
    </source>
</evidence>
<evidence type="ECO:0000256" key="2">
    <source>
        <dbReference type="ARBA" id="ARBA00022801"/>
    </source>
</evidence>